<sequence length="126" mass="14142">MNPGIGAGDLVFYYRWKGELAAGDIVTYKAEGKTYLGRIIAKDGDEIEITEDESVKINGYLVAEPKVFFKTPQLSAEVKYPMTMDAGRYFIMCDHREGGRDSRYFGAIDEDAITGKVMTVIRRTNL</sequence>
<dbReference type="PANTHER" id="PTHR43390">
    <property type="entry name" value="SIGNAL PEPTIDASE I"/>
    <property type="match status" value="1"/>
</dbReference>
<dbReference type="SUPFAM" id="SSF51306">
    <property type="entry name" value="LexA/Signal peptidase"/>
    <property type="match status" value="1"/>
</dbReference>
<evidence type="ECO:0000313" key="6">
    <source>
        <dbReference type="Proteomes" id="UP000005753"/>
    </source>
</evidence>
<comment type="subcellular location">
    <subcellularLocation>
        <location evidence="1">Cell membrane</location>
        <topology evidence="1">Single-pass type II membrane protein</topology>
    </subcellularLocation>
    <subcellularLocation>
        <location evidence="3">Membrane</location>
        <topology evidence="3">Single-pass type II membrane protein</topology>
    </subcellularLocation>
</comment>
<evidence type="ECO:0000256" key="3">
    <source>
        <dbReference type="RuleBase" id="RU362042"/>
    </source>
</evidence>
<dbReference type="AlphaFoldDB" id="I5ARD5"/>
<feature type="domain" description="Peptidase S26" evidence="4">
    <location>
        <begin position="1"/>
        <end position="120"/>
    </location>
</feature>
<dbReference type="InterPro" id="IPR019533">
    <property type="entry name" value="Peptidase_S26"/>
</dbReference>
<dbReference type="EC" id="3.4.21.89" evidence="3"/>
<comment type="similarity">
    <text evidence="2 3">Belongs to the peptidase S26 family.</text>
</comment>
<dbReference type="PRINTS" id="PR00727">
    <property type="entry name" value="LEADERPTASE"/>
</dbReference>
<evidence type="ECO:0000313" key="5">
    <source>
        <dbReference type="EMBL" id="EIM56358.1"/>
    </source>
</evidence>
<dbReference type="eggNOG" id="COG0681">
    <property type="taxonomic scope" value="Bacteria"/>
</dbReference>
<dbReference type="InterPro" id="IPR000223">
    <property type="entry name" value="Pept_S26A_signal_pept_1"/>
</dbReference>
<dbReference type="NCBIfam" id="TIGR02227">
    <property type="entry name" value="sigpep_I_bact"/>
    <property type="match status" value="1"/>
</dbReference>
<dbReference type="EMBL" id="CM001487">
    <property type="protein sequence ID" value="EIM56358.1"/>
    <property type="molecule type" value="Genomic_DNA"/>
</dbReference>
<dbReference type="Pfam" id="PF10502">
    <property type="entry name" value="Peptidase_S26"/>
    <property type="match status" value="1"/>
</dbReference>
<reference evidence="5 6" key="2">
    <citation type="submission" date="2012-02" db="EMBL/GenBank/DDBJ databases">
        <title>Improved High-Quality Draft sequence of Eubacterium cellulosolvens 6.</title>
        <authorList>
            <consortium name="US DOE Joint Genome Institute"/>
            <person name="Lucas S."/>
            <person name="Han J."/>
            <person name="Lapidus A."/>
            <person name="Cheng J.-F."/>
            <person name="Goodwin L."/>
            <person name="Pitluck S."/>
            <person name="Peters L."/>
            <person name="Mikhailova N."/>
            <person name="Gu W."/>
            <person name="Detter J.C."/>
            <person name="Han C."/>
            <person name="Tapia R."/>
            <person name="Land M."/>
            <person name="Hauser L."/>
            <person name="Kyrpides N."/>
            <person name="Ivanova N."/>
            <person name="Pagani I."/>
            <person name="Johnson E."/>
            <person name="Mukhopadhyay B."/>
            <person name="Anderson I."/>
            <person name="Woyke T."/>
        </authorList>
    </citation>
    <scope>NUCLEOTIDE SEQUENCE [LARGE SCALE GENOMIC DNA]</scope>
    <source>
        <strain evidence="5 6">6</strain>
    </source>
</reference>
<dbReference type="Gene3D" id="2.10.109.10">
    <property type="entry name" value="Umud Fragment, subunit A"/>
    <property type="match status" value="1"/>
</dbReference>
<dbReference type="STRING" id="633697.EubceDRAFT1_0509"/>
<accession>I5ARD5</accession>
<dbReference type="GO" id="GO:0005886">
    <property type="term" value="C:plasma membrane"/>
    <property type="evidence" value="ECO:0007669"/>
    <property type="project" value="UniProtKB-SubCell"/>
</dbReference>
<evidence type="ECO:0000256" key="2">
    <source>
        <dbReference type="ARBA" id="ARBA00009370"/>
    </source>
</evidence>
<dbReference type="CDD" id="cd06530">
    <property type="entry name" value="S26_SPase_I"/>
    <property type="match status" value="1"/>
</dbReference>
<dbReference type="InterPro" id="IPR036286">
    <property type="entry name" value="LexA/Signal_pep-like_sf"/>
</dbReference>
<keyword evidence="3" id="KW-0645">Protease</keyword>
<keyword evidence="3" id="KW-0378">Hydrolase</keyword>
<comment type="catalytic activity">
    <reaction evidence="3">
        <text>Cleavage of hydrophobic, N-terminal signal or leader sequences from secreted and periplasmic proteins.</text>
        <dbReference type="EC" id="3.4.21.89"/>
    </reaction>
</comment>
<proteinExistence type="inferred from homology"/>
<dbReference type="PANTHER" id="PTHR43390:SF1">
    <property type="entry name" value="CHLOROPLAST PROCESSING PEPTIDASE"/>
    <property type="match status" value="1"/>
</dbReference>
<evidence type="ECO:0000256" key="1">
    <source>
        <dbReference type="ARBA" id="ARBA00004401"/>
    </source>
</evidence>
<dbReference type="GO" id="GO:0009003">
    <property type="term" value="F:signal peptidase activity"/>
    <property type="evidence" value="ECO:0007669"/>
    <property type="project" value="UniProtKB-EC"/>
</dbReference>
<name>I5ARD5_EUBC6</name>
<dbReference type="HOGENOM" id="CLU_028723_5_2_9"/>
<protein>
    <recommendedName>
        <fullName evidence="3">Signal peptidase I</fullName>
        <ecNumber evidence="3">3.4.21.89</ecNumber>
    </recommendedName>
</protein>
<organism evidence="5 6">
    <name type="scientific">Eubacterium cellulosolvens (strain ATCC 43171 / JCM 9499 / 6)</name>
    <name type="common">Cillobacterium cellulosolvens</name>
    <dbReference type="NCBI Taxonomy" id="633697"/>
    <lineage>
        <taxon>Bacteria</taxon>
        <taxon>Bacillati</taxon>
        <taxon>Bacillota</taxon>
        <taxon>Clostridia</taxon>
        <taxon>Eubacteriales</taxon>
        <taxon>Eubacteriaceae</taxon>
        <taxon>Eubacterium</taxon>
    </lineage>
</organism>
<dbReference type="GO" id="GO:0006465">
    <property type="term" value="P:signal peptide processing"/>
    <property type="evidence" value="ECO:0007669"/>
    <property type="project" value="InterPro"/>
</dbReference>
<keyword evidence="6" id="KW-1185">Reference proteome</keyword>
<evidence type="ECO:0000259" key="4">
    <source>
        <dbReference type="Pfam" id="PF10502"/>
    </source>
</evidence>
<dbReference type="GO" id="GO:0004252">
    <property type="term" value="F:serine-type endopeptidase activity"/>
    <property type="evidence" value="ECO:0007669"/>
    <property type="project" value="InterPro"/>
</dbReference>
<gene>
    <name evidence="5" type="ORF">EubceDRAFT1_0509</name>
</gene>
<reference evidence="5 6" key="1">
    <citation type="submission" date="2010-08" db="EMBL/GenBank/DDBJ databases">
        <authorList>
            <consortium name="US DOE Joint Genome Institute (JGI-PGF)"/>
            <person name="Lucas S."/>
            <person name="Copeland A."/>
            <person name="Lapidus A."/>
            <person name="Cheng J.-F."/>
            <person name="Bruce D."/>
            <person name="Goodwin L."/>
            <person name="Pitluck S."/>
            <person name="Land M.L."/>
            <person name="Hauser L."/>
            <person name="Chang Y.-J."/>
            <person name="Anderson I.J."/>
            <person name="Johnson E."/>
            <person name="Mulhopadhyay B."/>
            <person name="Kyrpides N."/>
            <person name="Woyke T.J."/>
        </authorList>
    </citation>
    <scope>NUCLEOTIDE SEQUENCE [LARGE SCALE GENOMIC DNA]</scope>
    <source>
        <strain evidence="5 6">6</strain>
    </source>
</reference>
<dbReference type="Proteomes" id="UP000005753">
    <property type="component" value="Chromosome"/>
</dbReference>